<evidence type="ECO:0000256" key="1">
    <source>
        <dbReference type="SAM" id="MobiDB-lite"/>
    </source>
</evidence>
<keyword evidence="2" id="KW-0614">Plasmid</keyword>
<dbReference type="KEGG" id="moc:BB934_41075"/>
<evidence type="ECO:0000313" key="2">
    <source>
        <dbReference type="EMBL" id="ANY84581.1"/>
    </source>
</evidence>
<dbReference type="OrthoDB" id="7595552at2"/>
<dbReference type="RefSeq" id="WP_099515450.1">
    <property type="nucleotide sequence ID" value="NZ_CP016619.1"/>
</dbReference>
<feature type="compositionally biased region" description="Basic and acidic residues" evidence="1">
    <location>
        <begin position="49"/>
        <end position="60"/>
    </location>
</feature>
<gene>
    <name evidence="2" type="ORF">BB934_41075</name>
</gene>
<proteinExistence type="predicted"/>
<accession>A0A1B2EX99</accession>
<name>A0A1B2EX99_9HYPH</name>
<reference evidence="2" key="1">
    <citation type="submission" date="2016-07" db="EMBL/GenBank/DDBJ databases">
        <title>Microvirga ossetica sp. nov. a new species of rhizobia isolated from root nodules of the legume species Vicia alpestris Steven originated from North Ossetia region in the Caucasus.</title>
        <authorList>
            <person name="Safronova V.I."/>
            <person name="Kuznetsova I.G."/>
            <person name="Sazanova A.L."/>
            <person name="Belimov A."/>
            <person name="Andronov E."/>
            <person name="Osledkin Y.S."/>
            <person name="Onishchuk O.P."/>
            <person name="Kurchak O.N."/>
            <person name="Shaposhnikov A.I."/>
            <person name="Willems A."/>
            <person name="Tikhonovich I.A."/>
        </authorList>
    </citation>
    <scope>NUCLEOTIDE SEQUENCE [LARGE SCALE GENOMIC DNA]</scope>
    <source>
        <strain evidence="2">V5/3M</strain>
        <plasmid evidence="2">unnamed2</plasmid>
    </source>
</reference>
<dbReference type="EMBL" id="CP016619">
    <property type="protein sequence ID" value="ANY84581.1"/>
    <property type="molecule type" value="Genomic_DNA"/>
</dbReference>
<protein>
    <submittedName>
        <fullName evidence="2">Uncharacterized protein</fullName>
    </submittedName>
</protein>
<dbReference type="AlphaFoldDB" id="A0A1B2EX99"/>
<feature type="region of interest" description="Disordered" evidence="1">
    <location>
        <begin position="49"/>
        <end position="81"/>
    </location>
</feature>
<organism evidence="2">
    <name type="scientific">Microvirga ossetica</name>
    <dbReference type="NCBI Taxonomy" id="1882682"/>
    <lineage>
        <taxon>Bacteria</taxon>
        <taxon>Pseudomonadati</taxon>
        <taxon>Pseudomonadota</taxon>
        <taxon>Alphaproteobacteria</taxon>
        <taxon>Hyphomicrobiales</taxon>
        <taxon>Methylobacteriaceae</taxon>
        <taxon>Microvirga</taxon>
    </lineage>
</organism>
<sequence>MSTYDHIRCEMPLPEPQPPEGTVFITRDTPTQFFDDYTITADGRLIHHGTEEVPDEERSSADLPDILRGSSELGRSASERDKEIPYNGDLTFQALSSSTSPAYVACFIDGRCVRILTRDEHKRLMEFARRLILMTDLRALNPRRVLSASDTPDDIRRLLEDEFAALNKIPMEGVEER</sequence>
<geneLocation type="plasmid" evidence="2">
    <name>unnamed2</name>
</geneLocation>